<sequence>MPGKEDTYHWALVVGPKNEKEEKQGDQGKGTRYHAKHGITAEGQMEWLFEEKKTSMLPTSALLVRVLIAKVENKDRLQSILRNTPFKQGVVGWNCVAWVQEALQSLEADGKALGTGVTEWTKVKTSAMEYCQRKREEHRFDSWIKL</sequence>
<reference evidence="2" key="3">
    <citation type="journal article" date="2022" name="bioRxiv">
        <title>A global pangenome for the wheat fungal pathogen Pyrenophora tritici-repentis and prediction of effector protein structural homology.</title>
        <authorList>
            <person name="Moolhuijzen P."/>
            <person name="See P.T."/>
            <person name="Shi G."/>
            <person name="Powell H.R."/>
            <person name="Cockram J."/>
            <person name="Jorgensen L.N."/>
            <person name="Benslimane H."/>
            <person name="Strelkov S.E."/>
            <person name="Turner J."/>
            <person name="Liu Z."/>
            <person name="Moffat C.S."/>
        </authorList>
    </citation>
    <scope>NUCLEOTIDE SEQUENCE</scope>
    <source>
        <strain evidence="2">86-124</strain>
    </source>
</reference>
<evidence type="ECO:0000313" key="3">
    <source>
        <dbReference type="Proteomes" id="UP000245464"/>
    </source>
</evidence>
<dbReference type="Proteomes" id="UP000245464">
    <property type="component" value="Chromosome 5"/>
</dbReference>
<reference evidence="1" key="1">
    <citation type="journal article" date="2018" name="BMC Genomics">
        <title>Comparative genomics of the wheat fungal pathogen Pyrenophora tritici-repentis reveals chromosomal variations and genome plasticity.</title>
        <authorList>
            <person name="Moolhuijzen P."/>
            <person name="See P.T."/>
            <person name="Hane J.K."/>
            <person name="Shi G."/>
            <person name="Liu Z."/>
            <person name="Oliver R.P."/>
            <person name="Moffat C.S."/>
        </authorList>
    </citation>
    <scope>NUCLEOTIDE SEQUENCE [LARGE SCALE GENOMIC DNA]</scope>
    <source>
        <strain evidence="1">M4</strain>
    </source>
</reference>
<proteinExistence type="predicted"/>
<keyword evidence="4" id="KW-1185">Reference proteome</keyword>
<name>A0A2W1D375_9PLEO</name>
<dbReference type="Proteomes" id="UP000249757">
    <property type="component" value="Unassembled WGS sequence"/>
</dbReference>
<dbReference type="OrthoDB" id="2679825at2759"/>
<evidence type="ECO:0000313" key="4">
    <source>
        <dbReference type="Proteomes" id="UP000249757"/>
    </source>
</evidence>
<protein>
    <submittedName>
        <fullName evidence="1">Uncharacterized protein</fullName>
    </submittedName>
</protein>
<comment type="caution">
    <text evidence="1">The sequence shown here is derived from an EMBL/GenBank/DDBJ whole genome shotgun (WGS) entry which is preliminary data.</text>
</comment>
<dbReference type="OMA" id="GWNCVSW"/>
<accession>A0A2W1D375</accession>
<dbReference type="AlphaFoldDB" id="A0A2W1D375"/>
<reference evidence="2" key="2">
    <citation type="submission" date="2021-05" db="EMBL/GenBank/DDBJ databases">
        <authorList>
            <person name="Moolhuijzen P.M."/>
            <person name="Moffat C.S."/>
        </authorList>
    </citation>
    <scope>NUCLEOTIDE SEQUENCE</scope>
    <source>
        <strain evidence="2">86-124</strain>
    </source>
</reference>
<dbReference type="Pfam" id="PF21858">
    <property type="entry name" value="DUF6914"/>
    <property type="match status" value="1"/>
</dbReference>
<organism evidence="1 3">
    <name type="scientific">Pyrenophora tritici-repentis</name>
    <dbReference type="NCBI Taxonomy" id="45151"/>
    <lineage>
        <taxon>Eukaryota</taxon>
        <taxon>Fungi</taxon>
        <taxon>Dikarya</taxon>
        <taxon>Ascomycota</taxon>
        <taxon>Pezizomycotina</taxon>
        <taxon>Dothideomycetes</taxon>
        <taxon>Pleosporomycetidae</taxon>
        <taxon>Pleosporales</taxon>
        <taxon>Pleosporineae</taxon>
        <taxon>Pleosporaceae</taxon>
        <taxon>Pyrenophora</taxon>
    </lineage>
</organism>
<reference evidence="4" key="4">
    <citation type="journal article" date="2022" name="Microb. Genom.">
        <title>A global pangenome for the wheat fungal pathogen Pyrenophora tritici-repentis and prediction of effector protein structural homology.</title>
        <authorList>
            <person name="Moolhuijzen P.M."/>
            <person name="See P.T."/>
            <person name="Shi G."/>
            <person name="Powell H.R."/>
            <person name="Cockram J."/>
            <person name="Jorgensen L.N."/>
            <person name="Benslimane H."/>
            <person name="Strelkov S.E."/>
            <person name="Turner J."/>
            <person name="Liu Z."/>
            <person name="Moffat C.S."/>
        </authorList>
    </citation>
    <scope>NUCLEOTIDE SEQUENCE [LARGE SCALE GENOMIC DNA]</scope>
</reference>
<evidence type="ECO:0000313" key="2">
    <source>
        <dbReference type="EMBL" id="KAI1514507.1"/>
    </source>
</evidence>
<evidence type="ECO:0000313" key="1">
    <source>
        <dbReference type="EMBL" id="KAF7570571.1"/>
    </source>
</evidence>
<dbReference type="EMBL" id="NRDI02000008">
    <property type="protein sequence ID" value="KAI1514507.1"/>
    <property type="molecule type" value="Genomic_DNA"/>
</dbReference>
<gene>
    <name evidence="2" type="ORF">Ptr86124_007137</name>
    <name evidence="1" type="ORF">PtrM4_105730</name>
</gene>
<dbReference type="InterPro" id="IPR054208">
    <property type="entry name" value="DUF6914"/>
</dbReference>
<dbReference type="EMBL" id="NQIK02000005">
    <property type="protein sequence ID" value="KAF7570571.1"/>
    <property type="molecule type" value="Genomic_DNA"/>
</dbReference>